<proteinExistence type="inferred from homology"/>
<dbReference type="PROSITE" id="PS51273">
    <property type="entry name" value="GATASE_TYPE_1"/>
    <property type="match status" value="1"/>
</dbReference>
<dbReference type="InterPro" id="IPR006221">
    <property type="entry name" value="TrpG/PapA_dom"/>
</dbReference>
<dbReference type="InterPro" id="IPR005801">
    <property type="entry name" value="ADC_synthase"/>
</dbReference>
<dbReference type="Pfam" id="PF00117">
    <property type="entry name" value="GATase"/>
    <property type="match status" value="1"/>
</dbReference>
<dbReference type="GO" id="GO:0000162">
    <property type="term" value="P:L-tryptophan biosynthetic process"/>
    <property type="evidence" value="ECO:0007669"/>
    <property type="project" value="TreeGrafter"/>
</dbReference>
<keyword evidence="7" id="KW-0315">Glutamine amidotransferase</keyword>
<gene>
    <name evidence="13" type="ORF">ZYGR_0N03400</name>
</gene>
<comment type="catalytic activity">
    <reaction evidence="1">
        <text>chorismate + L-glutamine = 4-amino-4-deoxychorismate + L-glutamate</text>
        <dbReference type="Rhea" id="RHEA:11672"/>
        <dbReference type="ChEBI" id="CHEBI:29748"/>
        <dbReference type="ChEBI" id="CHEBI:29985"/>
        <dbReference type="ChEBI" id="CHEBI:58359"/>
        <dbReference type="ChEBI" id="CHEBI:58406"/>
        <dbReference type="EC" id="2.6.1.85"/>
    </reaction>
</comment>
<feature type="domain" description="Anthranilate synthase component I N-terminal" evidence="12">
    <location>
        <begin position="283"/>
        <end position="424"/>
    </location>
</feature>
<dbReference type="InterPro" id="IPR015890">
    <property type="entry name" value="Chorismate_C"/>
</dbReference>
<protein>
    <recommendedName>
        <fullName evidence="4">aminodeoxychorismate synthase</fullName>
        <ecNumber evidence="4">2.6.1.85</ecNumber>
    </recommendedName>
    <alternativeName>
        <fullName evidence="8">Para-aminobenzoate synthase</fullName>
    </alternativeName>
    <alternativeName>
        <fullName evidence="9">p-aminobenzoic acid synthase</fullName>
    </alternativeName>
</protein>
<dbReference type="GO" id="GO:0005737">
    <property type="term" value="C:cytoplasm"/>
    <property type="evidence" value="ECO:0007669"/>
    <property type="project" value="TreeGrafter"/>
</dbReference>
<dbReference type="eggNOG" id="KOG1224">
    <property type="taxonomic scope" value="Eukaryota"/>
</dbReference>
<dbReference type="PANTHER" id="PTHR11236:SF18">
    <property type="entry name" value="AMINODEOXYCHORISMATE SYNTHASE"/>
    <property type="match status" value="1"/>
</dbReference>
<dbReference type="AlphaFoldDB" id="A0A1Q2ZZP5"/>
<comment type="caution">
    <text evidence="13">The sequence shown here is derived from an EMBL/GenBank/DDBJ whole genome shotgun (WGS) entry which is preliminary data.</text>
</comment>
<evidence type="ECO:0000256" key="8">
    <source>
        <dbReference type="ARBA" id="ARBA00031329"/>
    </source>
</evidence>
<dbReference type="Pfam" id="PF00425">
    <property type="entry name" value="Chorismate_bind"/>
    <property type="match status" value="1"/>
</dbReference>
<dbReference type="GO" id="GO:0046656">
    <property type="term" value="P:folic acid biosynthetic process"/>
    <property type="evidence" value="ECO:0007669"/>
    <property type="project" value="UniProtKB-KW"/>
</dbReference>
<evidence type="ECO:0000256" key="1">
    <source>
        <dbReference type="ARBA" id="ARBA00001000"/>
    </source>
</evidence>
<dbReference type="EMBL" id="BDGX01000014">
    <property type="protein sequence ID" value="GAV48935.1"/>
    <property type="molecule type" value="Genomic_DNA"/>
</dbReference>
<dbReference type="InterPro" id="IPR029062">
    <property type="entry name" value="Class_I_gatase-like"/>
</dbReference>
<dbReference type="Proteomes" id="UP000187013">
    <property type="component" value="Unassembled WGS sequence"/>
</dbReference>
<evidence type="ECO:0000256" key="9">
    <source>
        <dbReference type="ARBA" id="ARBA00031904"/>
    </source>
</evidence>
<dbReference type="Gene3D" id="3.60.120.10">
    <property type="entry name" value="Anthranilate synthase"/>
    <property type="match status" value="1"/>
</dbReference>
<name>A0A1Q2ZZP5_ZYGRO</name>
<evidence type="ECO:0000256" key="6">
    <source>
        <dbReference type="ARBA" id="ARBA00022909"/>
    </source>
</evidence>
<dbReference type="Pfam" id="PF04715">
    <property type="entry name" value="Anth_synt_I_N"/>
    <property type="match status" value="1"/>
</dbReference>
<keyword evidence="6" id="KW-0289">Folate biosynthesis</keyword>
<evidence type="ECO:0000313" key="13">
    <source>
        <dbReference type="EMBL" id="GAV48935.1"/>
    </source>
</evidence>
<comment type="similarity">
    <text evidence="3">In the C-terminal section; belongs to the anthranilate synthase component I family.</text>
</comment>
<dbReference type="InterPro" id="IPR019999">
    <property type="entry name" value="Anth_synth_I-like"/>
</dbReference>
<dbReference type="SUPFAM" id="SSF56322">
    <property type="entry name" value="ADC synthase"/>
    <property type="match status" value="1"/>
</dbReference>
<dbReference type="PANTHER" id="PTHR11236">
    <property type="entry name" value="AMINOBENZOATE/ANTHRANILATE SYNTHASE"/>
    <property type="match status" value="1"/>
</dbReference>
<reference evidence="13 14" key="1">
    <citation type="submission" date="2016-08" db="EMBL/GenBank/DDBJ databases">
        <title>Draft genome sequence of allopolyploid Zygosaccharomyces rouxii.</title>
        <authorList>
            <person name="Watanabe J."/>
            <person name="Uehara K."/>
            <person name="Mogi Y."/>
            <person name="Tsukioka Y."/>
        </authorList>
    </citation>
    <scope>NUCLEOTIDE SEQUENCE [LARGE SCALE GENOMIC DNA]</scope>
    <source>
        <strain evidence="13 14">NBRC 110957</strain>
    </source>
</reference>
<evidence type="ECO:0000256" key="4">
    <source>
        <dbReference type="ARBA" id="ARBA00013139"/>
    </source>
</evidence>
<evidence type="ECO:0000256" key="3">
    <source>
        <dbReference type="ARBA" id="ARBA00005970"/>
    </source>
</evidence>
<accession>A0A1Q2ZZP5</accession>
<dbReference type="NCBIfam" id="TIGR00566">
    <property type="entry name" value="trpG_papA"/>
    <property type="match status" value="1"/>
</dbReference>
<evidence type="ECO:0000256" key="7">
    <source>
        <dbReference type="ARBA" id="ARBA00022962"/>
    </source>
</evidence>
<evidence type="ECO:0000313" key="14">
    <source>
        <dbReference type="Proteomes" id="UP000187013"/>
    </source>
</evidence>
<dbReference type="GO" id="GO:0046654">
    <property type="term" value="P:tetrahydrofolate biosynthetic process"/>
    <property type="evidence" value="ECO:0007669"/>
    <property type="project" value="UniProtKB-UniPathway"/>
</dbReference>
<evidence type="ECO:0000259" key="12">
    <source>
        <dbReference type="Pfam" id="PF04715"/>
    </source>
</evidence>
<dbReference type="InterPro" id="IPR017926">
    <property type="entry name" value="GATASE"/>
</dbReference>
<dbReference type="Gene3D" id="3.40.50.880">
    <property type="match status" value="1"/>
</dbReference>
<dbReference type="UniPathway" id="UPA00077">
    <property type="reaction ID" value="UER00149"/>
</dbReference>
<feature type="domain" description="Glutamine amidotransferase" evidence="10">
    <location>
        <begin position="14"/>
        <end position="212"/>
    </location>
</feature>
<evidence type="ECO:0000259" key="11">
    <source>
        <dbReference type="Pfam" id="PF00425"/>
    </source>
</evidence>
<dbReference type="EC" id="2.6.1.85" evidence="4"/>
<sequence length="745" mass="84457">MTLSQGSVPFNVLFIDSYDSFSYNVVRLMEQQSHKGGYGEVRVTTIHNDTFAHVSELKKFLPHFDCLVLGPGPGSPVNGVEDVGLLASLFQDDCLSQIPILGICLGFQAMCLSQGAQVNELRTIKHGQVYDMELANESKLFKGYPLRFKSTRYHSLHVEPSLGLIPLVHTTDENGELLMAAQVVDKPWFGVQYHPESCCSELGGLLISNFLHLAQEHNEHSGRFDYKKSIYDVNIYDELDKTIDKTPIYENRVDLPTKHISITEYNVCKSPLLTLCICDSVEDRKFVMASSSQDLHRGRWSIICFPNENSDVLTHYATLNRTTAYKWRDQNVSWKDVNYALENNSRHPCVFSQDKDQFWQTLGQFTSSRLINARPDLPFIGGLVGTLGYEMGDVVPSVQSHHPDAKLVYIENSIVIDHFSGKMYTISLSKEFPAHITQIIDQLPLSDPQLQWPSELPPMKFDIDVSSDESYQSAFDACQDYMHRGDSYEICLTRQTQVTPHAPLTPWRIFQTLVSRNPAPFASFFEFQDLVDLPQDRTLCLLSTSPERFLKWDHDTCELRPIKGTVKKSDEMNLQMATEILKTPKEFGENLMILDLIRNDLYELLPDVHVEEFMSVEEYQTVYQMVSVVQAHNLSKSIYSGLDVLKHSLPPGSMTGAPKKITVQLLHELEERKRRGVYSGVTGYLSMNNRADWSVNIRCLYSYNGGLRWMCGAGGAITVLSQGESELAELNTKLESALQCFTRSE</sequence>
<dbReference type="PRINTS" id="PR00099">
    <property type="entry name" value="CPSGATASE"/>
</dbReference>
<dbReference type="OrthoDB" id="64220at2759"/>
<organism evidence="13 14">
    <name type="scientific">Zygosaccharomyces rouxii</name>
    <dbReference type="NCBI Taxonomy" id="4956"/>
    <lineage>
        <taxon>Eukaryota</taxon>
        <taxon>Fungi</taxon>
        <taxon>Dikarya</taxon>
        <taxon>Ascomycota</taxon>
        <taxon>Saccharomycotina</taxon>
        <taxon>Saccharomycetes</taxon>
        <taxon>Saccharomycetales</taxon>
        <taxon>Saccharomycetaceae</taxon>
        <taxon>Zygosaccharomyces</taxon>
    </lineage>
</organism>
<dbReference type="InterPro" id="IPR006805">
    <property type="entry name" value="Anth_synth_I_N"/>
</dbReference>
<evidence type="ECO:0000259" key="10">
    <source>
        <dbReference type="Pfam" id="PF00117"/>
    </source>
</evidence>
<dbReference type="CDD" id="cd01743">
    <property type="entry name" value="GATase1_Anthranilate_Synthase"/>
    <property type="match status" value="1"/>
</dbReference>
<dbReference type="InterPro" id="IPR010117">
    <property type="entry name" value="PabB_fungal"/>
</dbReference>
<evidence type="ECO:0000256" key="2">
    <source>
        <dbReference type="ARBA" id="ARBA00005009"/>
    </source>
</evidence>
<dbReference type="GO" id="GO:0046820">
    <property type="term" value="F:4-amino-4-deoxychorismate synthase activity"/>
    <property type="evidence" value="ECO:0007669"/>
    <property type="project" value="UniProtKB-EC"/>
</dbReference>
<comment type="pathway">
    <text evidence="2">Cofactor biosynthesis; tetrahydrofolate biosynthesis; 4-aminobenzoate from chorismate: step 1/2.</text>
</comment>
<keyword evidence="5" id="KW-0808">Transferase</keyword>
<dbReference type="PRINTS" id="PR00096">
    <property type="entry name" value="GATASE"/>
</dbReference>
<feature type="domain" description="Chorismate-utilising enzyme C-terminal" evidence="11">
    <location>
        <begin position="468"/>
        <end position="733"/>
    </location>
</feature>
<dbReference type="GO" id="GO:0008153">
    <property type="term" value="P:4-aminobenzoate biosynthetic process"/>
    <property type="evidence" value="ECO:0007669"/>
    <property type="project" value="TreeGrafter"/>
</dbReference>
<evidence type="ECO:0000256" key="5">
    <source>
        <dbReference type="ARBA" id="ARBA00022679"/>
    </source>
</evidence>
<dbReference type="PRINTS" id="PR00097">
    <property type="entry name" value="ANTSNTHASEII"/>
</dbReference>
<dbReference type="NCBIfam" id="TIGR01823">
    <property type="entry name" value="PabB-fungal"/>
    <property type="match status" value="1"/>
</dbReference>
<dbReference type="SUPFAM" id="SSF52317">
    <property type="entry name" value="Class I glutamine amidotransferase-like"/>
    <property type="match status" value="1"/>
</dbReference>